<name>A0ABT1BFY3_9ENTR</name>
<sequence length="460" mass="54698">MKNELKNIIEKLDSDYVYLHEELLCSFGSVYCAYLNSTSVFLNNVINFVDEQLKIKESFNYIISSYIEMEEICIFKYSDDFNNYRFVVREFELFTMCNCLEKHRNAISRKSIIKHKTLRKRSSSYKYNYIKSLSDAEIIISKSNNRINKIKNLTDKGELIDFIYDNYYHEIIDVKDDMEKGYVLKKQFFYYHIIKNMIDRYKRETRKPNSIFELDMSVFTGLYDKHGISINKEDIQFHKYELLSMDNNFILHHTDISAIFDKRINIGFTIHTSNEVLKIFKHLIDENHIKNIALKPMNIVDSDAGLESIERGTPLTSQIKKLPELSCFYDISYENKLIIGHNKAKQEVTFEEMRGDFSLEDEFITTQVIHLKYNEVNGEYFIEHLDHEYIRYEIGEYENKETNVSQKGTAGKVKTFKIDNSAIPFFYKFKGSYFLYIILESYFLNKDLLAEYFENMNSVH</sequence>
<protein>
    <submittedName>
        <fullName evidence="1">Uncharacterized protein</fullName>
    </submittedName>
</protein>
<evidence type="ECO:0000313" key="1">
    <source>
        <dbReference type="EMBL" id="MCO5784143.1"/>
    </source>
</evidence>
<accession>A0ABT1BFY3</accession>
<dbReference type="EMBL" id="JAJJVQ010000010">
    <property type="protein sequence ID" value="MCO5784143.1"/>
    <property type="molecule type" value="Genomic_DNA"/>
</dbReference>
<reference evidence="1" key="1">
    <citation type="submission" date="2021-11" db="EMBL/GenBank/DDBJ databases">
        <title>Citrobacter meridianamericanus sp. nov. isolated from soil.</title>
        <authorList>
            <person name="Furlan J.P.R."/>
            <person name="Stehling E.G."/>
        </authorList>
    </citation>
    <scope>NUCLEOTIDE SEQUENCE</scope>
    <source>
        <strain evidence="1">BR102</strain>
    </source>
</reference>
<dbReference type="RefSeq" id="WP_252838901.1">
    <property type="nucleotide sequence ID" value="NZ_JAJJVQ010000010.1"/>
</dbReference>
<gene>
    <name evidence="1" type="ORF">LOD26_22905</name>
</gene>
<keyword evidence="2" id="KW-1185">Reference proteome</keyword>
<evidence type="ECO:0000313" key="2">
    <source>
        <dbReference type="Proteomes" id="UP001139290"/>
    </source>
</evidence>
<comment type="caution">
    <text evidence="1">The sequence shown here is derived from an EMBL/GenBank/DDBJ whole genome shotgun (WGS) entry which is preliminary data.</text>
</comment>
<organism evidence="1 2">
    <name type="scientific">Citrobacter meridianamericanus</name>
    <dbReference type="NCBI Taxonomy" id="2894201"/>
    <lineage>
        <taxon>Bacteria</taxon>
        <taxon>Pseudomonadati</taxon>
        <taxon>Pseudomonadota</taxon>
        <taxon>Gammaproteobacteria</taxon>
        <taxon>Enterobacterales</taxon>
        <taxon>Enterobacteriaceae</taxon>
        <taxon>Citrobacter</taxon>
    </lineage>
</organism>
<proteinExistence type="predicted"/>
<dbReference type="Proteomes" id="UP001139290">
    <property type="component" value="Unassembled WGS sequence"/>
</dbReference>